<accession>A0A7W6TF31</accession>
<feature type="transmembrane region" description="Helical" evidence="6">
    <location>
        <begin position="404"/>
        <end position="424"/>
    </location>
</feature>
<dbReference type="Proteomes" id="UP000524535">
    <property type="component" value="Unassembled WGS sequence"/>
</dbReference>
<dbReference type="SUPFAM" id="SSF103473">
    <property type="entry name" value="MFS general substrate transporter"/>
    <property type="match status" value="1"/>
</dbReference>
<dbReference type="FunFam" id="1.20.1250.20:FF:000018">
    <property type="entry name" value="MFS transporter permease"/>
    <property type="match status" value="1"/>
</dbReference>
<organism evidence="9 12">
    <name type="scientific">Aliirhizobium cellulosilyticum</name>
    <dbReference type="NCBI Taxonomy" id="393664"/>
    <lineage>
        <taxon>Bacteria</taxon>
        <taxon>Pseudomonadati</taxon>
        <taxon>Pseudomonadota</taxon>
        <taxon>Alphaproteobacteria</taxon>
        <taxon>Hyphomicrobiales</taxon>
        <taxon>Rhizobiaceae</taxon>
        <taxon>Aliirhizobium</taxon>
    </lineage>
</organism>
<evidence type="ECO:0000313" key="9">
    <source>
        <dbReference type="EMBL" id="MBB4412336.1"/>
    </source>
</evidence>
<feature type="transmembrane region" description="Helical" evidence="6">
    <location>
        <begin position="78"/>
        <end position="101"/>
    </location>
</feature>
<keyword evidence="5 6" id="KW-0472">Membrane</keyword>
<keyword evidence="2" id="KW-0813">Transport</keyword>
<keyword evidence="12" id="KW-1185">Reference proteome</keyword>
<keyword evidence="3 6" id="KW-0812">Transmembrane</keyword>
<dbReference type="PANTHER" id="PTHR43791:SF36">
    <property type="entry name" value="TRANSPORTER, PUTATIVE (AFU_ORTHOLOGUE AFUA_6G08340)-RELATED"/>
    <property type="match status" value="1"/>
</dbReference>
<comment type="caution">
    <text evidence="9">The sequence shown here is derived from an EMBL/GenBank/DDBJ whole genome shotgun (WGS) entry which is preliminary data.</text>
</comment>
<dbReference type="PROSITE" id="PS50850">
    <property type="entry name" value="MFS"/>
    <property type="match status" value="1"/>
</dbReference>
<evidence type="ECO:0000313" key="13">
    <source>
        <dbReference type="Proteomes" id="UP000576087"/>
    </source>
</evidence>
<feature type="transmembrane region" description="Helical" evidence="6">
    <location>
        <begin position="16"/>
        <end position="39"/>
    </location>
</feature>
<evidence type="ECO:0000256" key="5">
    <source>
        <dbReference type="ARBA" id="ARBA00023136"/>
    </source>
</evidence>
<feature type="transmembrane region" description="Helical" evidence="6">
    <location>
        <begin position="311"/>
        <end position="331"/>
    </location>
</feature>
<dbReference type="EMBL" id="JACIGW010000003">
    <property type="protein sequence ID" value="MBB4349442.1"/>
    <property type="molecule type" value="Genomic_DNA"/>
</dbReference>
<evidence type="ECO:0000259" key="7">
    <source>
        <dbReference type="PROSITE" id="PS50850"/>
    </source>
</evidence>
<dbReference type="Gene3D" id="1.20.1250.20">
    <property type="entry name" value="MFS general substrate transporter like domains"/>
    <property type="match status" value="2"/>
</dbReference>
<evidence type="ECO:0000313" key="11">
    <source>
        <dbReference type="Proteomes" id="UP000520770"/>
    </source>
</evidence>
<dbReference type="CDD" id="cd17319">
    <property type="entry name" value="MFS_ExuT_GudP_like"/>
    <property type="match status" value="1"/>
</dbReference>
<evidence type="ECO:0000313" key="10">
    <source>
        <dbReference type="EMBL" id="MBB4446967.1"/>
    </source>
</evidence>
<proteinExistence type="predicted"/>
<dbReference type="RefSeq" id="WP_183824694.1">
    <property type="nucleotide sequence ID" value="NZ_JACIGW010000003.1"/>
</dbReference>
<dbReference type="PANTHER" id="PTHR43791">
    <property type="entry name" value="PERMEASE-RELATED"/>
    <property type="match status" value="1"/>
</dbReference>
<reference evidence="11 12" key="1">
    <citation type="submission" date="2020-08" db="EMBL/GenBank/DDBJ databases">
        <title>Genomic Encyclopedia of Type Strains, Phase IV (KMG-V): Genome sequencing to study the core and pangenomes of soil and plant-associated prokaryotes.</title>
        <authorList>
            <person name="Whitman W."/>
        </authorList>
    </citation>
    <scope>NUCLEOTIDE SEQUENCE [LARGE SCALE GENOMIC DNA]</scope>
    <source>
        <strain evidence="9 12">SEMIA 444</strain>
        <strain evidence="8 11">SEMIA 448</strain>
        <strain evidence="10 13">SEMIA 452</strain>
    </source>
</reference>
<evidence type="ECO:0000256" key="3">
    <source>
        <dbReference type="ARBA" id="ARBA00022692"/>
    </source>
</evidence>
<evidence type="ECO:0000313" key="8">
    <source>
        <dbReference type="EMBL" id="MBB4349442.1"/>
    </source>
</evidence>
<dbReference type="Proteomes" id="UP000520770">
    <property type="component" value="Unassembled WGS sequence"/>
</dbReference>
<feature type="transmembrane region" description="Helical" evidence="6">
    <location>
        <begin position="337"/>
        <end position="357"/>
    </location>
</feature>
<name>A0A7W6TF31_9HYPH</name>
<dbReference type="InterPro" id="IPR036259">
    <property type="entry name" value="MFS_trans_sf"/>
</dbReference>
<feature type="transmembrane region" description="Helical" evidence="6">
    <location>
        <begin position="107"/>
        <end position="132"/>
    </location>
</feature>
<evidence type="ECO:0000256" key="6">
    <source>
        <dbReference type="SAM" id="Phobius"/>
    </source>
</evidence>
<dbReference type="EMBL" id="JACIGY010000003">
    <property type="protein sequence ID" value="MBB4412336.1"/>
    <property type="molecule type" value="Genomic_DNA"/>
</dbReference>
<evidence type="ECO:0000256" key="4">
    <source>
        <dbReference type="ARBA" id="ARBA00022989"/>
    </source>
</evidence>
<feature type="domain" description="Major facilitator superfamily (MFS) profile" evidence="7">
    <location>
        <begin position="16"/>
        <end position="425"/>
    </location>
</feature>
<sequence length="434" mass="46837">MDTLEKETLGKITRRLLPILIFGYFIAILDRANVGVAALTMNQDLGLSTAAFGFAAGVFFVPYVLLELPSNLALERFGARWWIARIMLTWGLISAAHALVWSAESLYVVRALLGAAEAGFFPGVVFYLTLWFPAAYRGRIMSMFMTGIPIALVLGTPLSTILLELDGAMGLHGWQWMYIVEGIPAIILAFFIPFLLPSGPAQAKFLSEQERAWLISRLEQERAEKAMVGQGSHGKQLLKALLSPQVLLFCLMYYGLTNLNGAVSTFLPLILKEFGFGQLQSGFVAAIPYAFGAVGMLLLGRLADKPGRRVATNYLALGISVIGLLVTAWINDPTLKLISLCFAAVGVFGAMPVFWGLPTAVLSGVVAAGGIALINSLGNLSSVINPWVIGIIRDQTGNFNGGFYWLAIMATMSMIVLTAITLTFGRASAASKRT</sequence>
<feature type="transmembrane region" description="Helical" evidence="6">
    <location>
        <begin position="175"/>
        <end position="196"/>
    </location>
</feature>
<evidence type="ECO:0000256" key="1">
    <source>
        <dbReference type="ARBA" id="ARBA00004141"/>
    </source>
</evidence>
<gene>
    <name evidence="9" type="ORF">GGE31_002849</name>
    <name evidence="8" type="ORF">GGE33_003204</name>
    <name evidence="10" type="ORF">GGE35_002789</name>
</gene>
<dbReference type="EMBL" id="JACIHM010000003">
    <property type="protein sequence ID" value="MBB4446967.1"/>
    <property type="molecule type" value="Genomic_DNA"/>
</dbReference>
<dbReference type="GO" id="GO:0022857">
    <property type="term" value="F:transmembrane transporter activity"/>
    <property type="evidence" value="ECO:0007669"/>
    <property type="project" value="InterPro"/>
</dbReference>
<keyword evidence="4 6" id="KW-1133">Transmembrane helix</keyword>
<evidence type="ECO:0000256" key="2">
    <source>
        <dbReference type="ARBA" id="ARBA00022448"/>
    </source>
</evidence>
<feature type="transmembrane region" description="Helical" evidence="6">
    <location>
        <begin position="276"/>
        <end position="299"/>
    </location>
</feature>
<dbReference type="InterPro" id="IPR020846">
    <property type="entry name" value="MFS_dom"/>
</dbReference>
<dbReference type="GO" id="GO:0016020">
    <property type="term" value="C:membrane"/>
    <property type="evidence" value="ECO:0007669"/>
    <property type="project" value="UniProtKB-SubCell"/>
</dbReference>
<dbReference type="AlphaFoldDB" id="A0A7W6TF31"/>
<dbReference type="Pfam" id="PF07690">
    <property type="entry name" value="MFS_1"/>
    <property type="match status" value="1"/>
</dbReference>
<dbReference type="Proteomes" id="UP000576087">
    <property type="component" value="Unassembled WGS sequence"/>
</dbReference>
<feature type="transmembrane region" description="Helical" evidence="6">
    <location>
        <begin position="144"/>
        <end position="163"/>
    </location>
</feature>
<comment type="subcellular location">
    <subcellularLocation>
        <location evidence="1">Membrane</location>
        <topology evidence="1">Multi-pass membrane protein</topology>
    </subcellularLocation>
</comment>
<feature type="transmembrane region" description="Helical" evidence="6">
    <location>
        <begin position="364"/>
        <end position="384"/>
    </location>
</feature>
<dbReference type="InterPro" id="IPR011701">
    <property type="entry name" value="MFS"/>
</dbReference>
<feature type="transmembrane region" description="Helical" evidence="6">
    <location>
        <begin position="45"/>
        <end position="66"/>
    </location>
</feature>
<evidence type="ECO:0000313" key="12">
    <source>
        <dbReference type="Proteomes" id="UP000524535"/>
    </source>
</evidence>
<protein>
    <submittedName>
        <fullName evidence="9">MFS family permease</fullName>
    </submittedName>
</protein>